<evidence type="ECO:0000256" key="4">
    <source>
        <dbReference type="ARBA" id="ARBA00023136"/>
    </source>
</evidence>
<dbReference type="OrthoDB" id="9182371at2"/>
<evidence type="ECO:0000256" key="1">
    <source>
        <dbReference type="ARBA" id="ARBA00022475"/>
    </source>
</evidence>
<keyword evidence="1 7" id="KW-1003">Cell membrane</keyword>
<evidence type="ECO:0000256" key="3">
    <source>
        <dbReference type="ARBA" id="ARBA00022989"/>
    </source>
</evidence>
<sequence>MAFGLVVVVAVLLVCLWLLKRLGAPRGSARGLKVLGAAPVGPRERVVLVEVGNTVLVLGVAPGRVNMLHTVDPDALAIPAANTDDLQDANGFAARLKSLIEARK</sequence>
<keyword evidence="9" id="KW-1185">Reference proteome</keyword>
<evidence type="ECO:0000313" key="8">
    <source>
        <dbReference type="EMBL" id="TVO57351.1"/>
    </source>
</evidence>
<dbReference type="EMBL" id="VMNK01000007">
    <property type="protein sequence ID" value="TVO57351.1"/>
    <property type="molecule type" value="Genomic_DNA"/>
</dbReference>
<comment type="subcellular location">
    <subcellularLocation>
        <location evidence="7">Cell membrane</location>
    </subcellularLocation>
    <subcellularLocation>
        <location evidence="7">Bacterial flagellum basal body</location>
    </subcellularLocation>
</comment>
<evidence type="ECO:0000256" key="2">
    <source>
        <dbReference type="ARBA" id="ARBA00022692"/>
    </source>
</evidence>
<gene>
    <name evidence="8" type="primary">fliO</name>
    <name evidence="8" type="ORF">FHP91_10415</name>
</gene>
<keyword evidence="3" id="KW-1133">Transmembrane helix</keyword>
<evidence type="ECO:0000256" key="5">
    <source>
        <dbReference type="ARBA" id="ARBA00023143"/>
    </source>
</evidence>
<comment type="similarity">
    <text evidence="6 7">Belongs to the FliO/MopB family.</text>
</comment>
<dbReference type="InterPro" id="IPR022781">
    <property type="entry name" value="Flagellar_biosynth_FliO"/>
</dbReference>
<keyword evidence="5 7" id="KW-0975">Bacterial flagellum</keyword>
<dbReference type="InterPro" id="IPR052205">
    <property type="entry name" value="FliO/MopB"/>
</dbReference>
<keyword evidence="2" id="KW-0812">Transmembrane</keyword>
<evidence type="ECO:0000313" key="9">
    <source>
        <dbReference type="Proteomes" id="UP000319502"/>
    </source>
</evidence>
<dbReference type="GO" id="GO:0005886">
    <property type="term" value="C:plasma membrane"/>
    <property type="evidence" value="ECO:0007669"/>
    <property type="project" value="UniProtKB-SubCell"/>
</dbReference>
<keyword evidence="8" id="KW-0966">Cell projection</keyword>
<dbReference type="PANTHER" id="PTHR38766">
    <property type="entry name" value="FLAGELLAR PROTEIN FLIO"/>
    <property type="match status" value="1"/>
</dbReference>
<organism evidence="8 9">
    <name type="scientific">Denitromonas halophila</name>
    <dbReference type="NCBI Taxonomy" id="1629404"/>
    <lineage>
        <taxon>Bacteria</taxon>
        <taxon>Pseudomonadati</taxon>
        <taxon>Pseudomonadota</taxon>
        <taxon>Betaproteobacteria</taxon>
        <taxon>Rhodocyclales</taxon>
        <taxon>Zoogloeaceae</taxon>
        <taxon>Denitromonas</taxon>
    </lineage>
</organism>
<evidence type="ECO:0000256" key="6">
    <source>
        <dbReference type="ARBA" id="ARBA00037937"/>
    </source>
</evidence>
<dbReference type="GO" id="GO:0009425">
    <property type="term" value="C:bacterial-type flagellum basal body"/>
    <property type="evidence" value="ECO:0007669"/>
    <property type="project" value="UniProtKB-SubCell"/>
</dbReference>
<keyword evidence="8" id="KW-0969">Cilium</keyword>
<evidence type="ECO:0000256" key="7">
    <source>
        <dbReference type="RuleBase" id="RU362064"/>
    </source>
</evidence>
<dbReference type="GO" id="GO:0044781">
    <property type="term" value="P:bacterial-type flagellum organization"/>
    <property type="evidence" value="ECO:0007669"/>
    <property type="project" value="UniProtKB-UniRule"/>
</dbReference>
<protein>
    <recommendedName>
        <fullName evidence="7">Flagellar protein</fullName>
    </recommendedName>
</protein>
<comment type="caution">
    <text evidence="8">The sequence shown here is derived from an EMBL/GenBank/DDBJ whole genome shotgun (WGS) entry which is preliminary data.</text>
</comment>
<dbReference type="NCBIfam" id="TIGR03500">
    <property type="entry name" value="FliO_TIGR"/>
    <property type="match status" value="1"/>
</dbReference>
<dbReference type="PANTHER" id="PTHR38766:SF1">
    <property type="entry name" value="FLAGELLAR PROTEIN FLIO"/>
    <property type="match status" value="1"/>
</dbReference>
<name>A0A558EV21_9RHOO</name>
<dbReference type="AlphaFoldDB" id="A0A558EV21"/>
<keyword evidence="8" id="KW-0282">Flagellum</keyword>
<accession>A0A558EV21</accession>
<proteinExistence type="inferred from homology"/>
<dbReference type="Proteomes" id="UP000319502">
    <property type="component" value="Unassembled WGS sequence"/>
</dbReference>
<keyword evidence="4" id="KW-0472">Membrane</keyword>
<dbReference type="Pfam" id="PF04347">
    <property type="entry name" value="FliO"/>
    <property type="match status" value="1"/>
</dbReference>
<reference evidence="8 9" key="1">
    <citation type="submission" date="2019-07" db="EMBL/GenBank/DDBJ databases">
        <title>The pathways for chlorine oxyanion respiration interact through the shared metabolite chlorate.</title>
        <authorList>
            <person name="Barnum T.P."/>
            <person name="Cheng Y."/>
            <person name="Hill K.A."/>
            <person name="Lucas L.N."/>
            <person name="Carlson H.K."/>
            <person name="Coates J.D."/>
        </authorList>
    </citation>
    <scope>NUCLEOTIDE SEQUENCE [LARGE SCALE GENOMIC DNA]</scope>
    <source>
        <strain evidence="8 9">SFB-3</strain>
    </source>
</reference>